<dbReference type="InterPro" id="IPR024079">
    <property type="entry name" value="MetalloPept_cat_dom_sf"/>
</dbReference>
<dbReference type="Gene3D" id="3.40.390.10">
    <property type="entry name" value="Collagenase (Catalytic Domain)"/>
    <property type="match status" value="1"/>
</dbReference>
<reference evidence="1" key="1">
    <citation type="submission" date="2020-03" db="EMBL/GenBank/DDBJ databases">
        <title>A transcriptome and proteome of the tick Rhipicephalus microplus shaped by the genetic composition of its hosts and developmental stage.</title>
        <authorList>
            <person name="Garcia G.R."/>
            <person name="Ribeiro J.M.C."/>
            <person name="Maruyama S.R."/>
            <person name="Gardinasse L.G."/>
            <person name="Nelson K."/>
            <person name="Ferreira B.R."/>
            <person name="Andrade T.G."/>
            <person name="Santos I.K.F.M."/>
        </authorList>
    </citation>
    <scope>NUCLEOTIDE SEQUENCE</scope>
    <source>
        <strain evidence="1">NSGR</strain>
        <tissue evidence="1">Salivary glands</tissue>
    </source>
</reference>
<dbReference type="GO" id="GO:0008237">
    <property type="term" value="F:metallopeptidase activity"/>
    <property type="evidence" value="ECO:0007669"/>
    <property type="project" value="UniProtKB-KW"/>
</dbReference>
<accession>A0A6G5A2P8</accession>
<keyword evidence="1" id="KW-0482">Metalloprotease</keyword>
<dbReference type="AlphaFoldDB" id="A0A6G5A2P8"/>
<sequence length="174" mass="19142">MCTAHNIAVVKDDGAFDMVNHLLKVMLYAFGVDVDGEGYARKCLNSAGFLMGSGKLNVPFSYSYCTRAQITPVLRRLSCLRPQMKSKTSKGLPMPRKIARTDYCDAIGAVNCDKDDGMETVEHLETQKTACLVFCCTPLKDMRTIAAPDGLDCSNDLTGLLDKRCLNGMCKQLR</sequence>
<organism evidence="1">
    <name type="scientific">Rhipicephalus microplus</name>
    <name type="common">Cattle tick</name>
    <name type="synonym">Boophilus microplus</name>
    <dbReference type="NCBI Taxonomy" id="6941"/>
    <lineage>
        <taxon>Eukaryota</taxon>
        <taxon>Metazoa</taxon>
        <taxon>Ecdysozoa</taxon>
        <taxon>Arthropoda</taxon>
        <taxon>Chelicerata</taxon>
        <taxon>Arachnida</taxon>
        <taxon>Acari</taxon>
        <taxon>Parasitiformes</taxon>
        <taxon>Ixodida</taxon>
        <taxon>Ixodoidea</taxon>
        <taxon>Ixodidae</taxon>
        <taxon>Rhipicephalinae</taxon>
        <taxon>Rhipicephalus</taxon>
        <taxon>Boophilus</taxon>
    </lineage>
</organism>
<protein>
    <submittedName>
        <fullName evidence="1">Putative metalloprotease</fullName>
    </submittedName>
</protein>
<proteinExistence type="predicted"/>
<keyword evidence="1" id="KW-0378">Hydrolase</keyword>
<dbReference type="EMBL" id="GIKN01002971">
    <property type="protein sequence ID" value="NIE45244.1"/>
    <property type="molecule type" value="Transcribed_RNA"/>
</dbReference>
<keyword evidence="1" id="KW-0645">Protease</keyword>
<dbReference type="GO" id="GO:0006508">
    <property type="term" value="P:proteolysis"/>
    <property type="evidence" value="ECO:0007669"/>
    <property type="project" value="UniProtKB-KW"/>
</dbReference>
<evidence type="ECO:0000313" key="1">
    <source>
        <dbReference type="EMBL" id="NIE45244.1"/>
    </source>
</evidence>
<dbReference type="OrthoDB" id="6486640at2759"/>
<name>A0A6G5A2P8_RHIMP</name>
<dbReference type="VEuPathDB" id="VectorBase:LOC119167582"/>